<dbReference type="EMBL" id="JAAGOA010000007">
    <property type="protein sequence ID" value="NEE00964.1"/>
    <property type="molecule type" value="Genomic_DNA"/>
</dbReference>
<reference evidence="1 2" key="1">
    <citation type="submission" date="2020-02" db="EMBL/GenBank/DDBJ databases">
        <authorList>
            <person name="Li X.-J."/>
            <person name="Han X.-M."/>
        </authorList>
    </citation>
    <scope>NUCLEOTIDE SEQUENCE [LARGE SCALE GENOMIC DNA]</scope>
    <source>
        <strain evidence="1 2">CCTCC AB 2017055</strain>
    </source>
</reference>
<evidence type="ECO:0000313" key="2">
    <source>
        <dbReference type="Proteomes" id="UP000475214"/>
    </source>
</evidence>
<name>A0A6L9S8N9_9ACTN</name>
<dbReference type="AlphaFoldDB" id="A0A6L9S8N9"/>
<organism evidence="1 2">
    <name type="scientific">Phytoactinopolyspora halotolerans</name>
    <dbReference type="NCBI Taxonomy" id="1981512"/>
    <lineage>
        <taxon>Bacteria</taxon>
        <taxon>Bacillati</taxon>
        <taxon>Actinomycetota</taxon>
        <taxon>Actinomycetes</taxon>
        <taxon>Jiangellales</taxon>
        <taxon>Jiangellaceae</taxon>
        <taxon>Phytoactinopolyspora</taxon>
    </lineage>
</organism>
<proteinExistence type="predicted"/>
<gene>
    <name evidence="1" type="ORF">G1H10_12380</name>
</gene>
<dbReference type="Proteomes" id="UP000475214">
    <property type="component" value="Unassembled WGS sequence"/>
</dbReference>
<sequence length="49" mass="5714">MLITEVVVDGRTWWINADQHGHIIAMAAAREQVQNVDIAIAWRRPFRTR</sequence>
<keyword evidence="2" id="KW-1185">Reference proteome</keyword>
<accession>A0A6L9S8N9</accession>
<evidence type="ECO:0000313" key="1">
    <source>
        <dbReference type="EMBL" id="NEE00964.1"/>
    </source>
</evidence>
<dbReference type="RefSeq" id="WP_163737650.1">
    <property type="nucleotide sequence ID" value="NZ_JAAGOA010000007.1"/>
</dbReference>
<protein>
    <submittedName>
        <fullName evidence="1">Uncharacterized protein</fullName>
    </submittedName>
</protein>
<comment type="caution">
    <text evidence="1">The sequence shown here is derived from an EMBL/GenBank/DDBJ whole genome shotgun (WGS) entry which is preliminary data.</text>
</comment>